<dbReference type="Proteomes" id="UP001054837">
    <property type="component" value="Unassembled WGS sequence"/>
</dbReference>
<proteinExistence type="predicted"/>
<gene>
    <name evidence="2" type="ORF">CDAR_291191</name>
</gene>
<dbReference type="AlphaFoldDB" id="A0AAV4RP05"/>
<comment type="caution">
    <text evidence="2">The sequence shown here is derived from an EMBL/GenBank/DDBJ whole genome shotgun (WGS) entry which is preliminary data.</text>
</comment>
<accession>A0AAV4RP05</accession>
<dbReference type="EMBL" id="BPLQ01006342">
    <property type="protein sequence ID" value="GIY21723.1"/>
    <property type="molecule type" value="Genomic_DNA"/>
</dbReference>
<reference evidence="2 3" key="1">
    <citation type="submission" date="2021-06" db="EMBL/GenBank/DDBJ databases">
        <title>Caerostris darwini draft genome.</title>
        <authorList>
            <person name="Kono N."/>
            <person name="Arakawa K."/>
        </authorList>
    </citation>
    <scope>NUCLEOTIDE SEQUENCE [LARGE SCALE GENOMIC DNA]</scope>
</reference>
<name>A0AAV4RP05_9ARAC</name>
<feature type="compositionally biased region" description="Low complexity" evidence="1">
    <location>
        <begin position="25"/>
        <end position="48"/>
    </location>
</feature>
<evidence type="ECO:0000313" key="2">
    <source>
        <dbReference type="EMBL" id="GIY21723.1"/>
    </source>
</evidence>
<evidence type="ECO:0000313" key="3">
    <source>
        <dbReference type="Proteomes" id="UP001054837"/>
    </source>
</evidence>
<sequence>MTSAVKNGIERFKKNTTSGVGGGTNTSSLTSLPPSRSFAASSAAVGARVPPPAWPRGVGAPARVPPRRGHRLVGRQ</sequence>
<keyword evidence="3" id="KW-1185">Reference proteome</keyword>
<evidence type="ECO:0000256" key="1">
    <source>
        <dbReference type="SAM" id="MobiDB-lite"/>
    </source>
</evidence>
<feature type="compositionally biased region" description="Basic residues" evidence="1">
    <location>
        <begin position="65"/>
        <end position="76"/>
    </location>
</feature>
<organism evidence="2 3">
    <name type="scientific">Caerostris darwini</name>
    <dbReference type="NCBI Taxonomy" id="1538125"/>
    <lineage>
        <taxon>Eukaryota</taxon>
        <taxon>Metazoa</taxon>
        <taxon>Ecdysozoa</taxon>
        <taxon>Arthropoda</taxon>
        <taxon>Chelicerata</taxon>
        <taxon>Arachnida</taxon>
        <taxon>Araneae</taxon>
        <taxon>Araneomorphae</taxon>
        <taxon>Entelegynae</taxon>
        <taxon>Araneoidea</taxon>
        <taxon>Araneidae</taxon>
        <taxon>Caerostris</taxon>
    </lineage>
</organism>
<protein>
    <submittedName>
        <fullName evidence="2">Uncharacterized protein</fullName>
    </submittedName>
</protein>
<feature type="region of interest" description="Disordered" evidence="1">
    <location>
        <begin position="1"/>
        <end position="76"/>
    </location>
</feature>